<dbReference type="STRING" id="504797.SAMN05421678_106261"/>
<evidence type="ECO:0000256" key="1">
    <source>
        <dbReference type="SAM" id="MobiDB-lite"/>
    </source>
</evidence>
<evidence type="ECO:0000313" key="3">
    <source>
        <dbReference type="EMBL" id="SFG53303.1"/>
    </source>
</evidence>
<proteinExistence type="predicted"/>
<evidence type="ECO:0000313" key="2">
    <source>
        <dbReference type="EMBL" id="NYH84010.1"/>
    </source>
</evidence>
<keyword evidence="5" id="KW-1185">Reference proteome</keyword>
<gene>
    <name evidence="2" type="ORF">FHR37_002861</name>
    <name evidence="3" type="ORF">SAMN05421678_106261</name>
</gene>
<organism evidence="3 4">
    <name type="scientific">Actinopolymorpha cephalotaxi</name>
    <dbReference type="NCBI Taxonomy" id="504797"/>
    <lineage>
        <taxon>Bacteria</taxon>
        <taxon>Bacillati</taxon>
        <taxon>Actinomycetota</taxon>
        <taxon>Actinomycetes</taxon>
        <taxon>Propionibacteriales</taxon>
        <taxon>Actinopolymorphaceae</taxon>
        <taxon>Actinopolymorpha</taxon>
    </lineage>
</organism>
<reference evidence="2 5" key="2">
    <citation type="submission" date="2020-07" db="EMBL/GenBank/DDBJ databases">
        <title>Sequencing the genomes of 1000 actinobacteria strains.</title>
        <authorList>
            <person name="Klenk H.-P."/>
        </authorList>
    </citation>
    <scope>NUCLEOTIDE SEQUENCE [LARGE SCALE GENOMIC DNA]</scope>
    <source>
        <strain evidence="2 5">DSM 45117</strain>
    </source>
</reference>
<evidence type="ECO:0000313" key="5">
    <source>
        <dbReference type="Proteomes" id="UP000533017"/>
    </source>
</evidence>
<dbReference type="AlphaFoldDB" id="A0A1I2SLA2"/>
<dbReference type="EMBL" id="FOOI01000006">
    <property type="protein sequence ID" value="SFG53303.1"/>
    <property type="molecule type" value="Genomic_DNA"/>
</dbReference>
<name>A0A1I2SLA2_9ACTN</name>
<sequence length="129" mass="14388">MASEPLTPEDLFGSPTSDHPAYENVVEDVYGDGTEMLLGHLDTHEIDRRIRKQPWWRPTLGLTAPPEHAWVTFDVHAPGCHAPDPAVPGIDCQCSWQPWIVYHWRDATPDTPGAVPVTFVQLERQAVAA</sequence>
<dbReference type="EMBL" id="JACBZA010000001">
    <property type="protein sequence ID" value="NYH84010.1"/>
    <property type="molecule type" value="Genomic_DNA"/>
</dbReference>
<evidence type="ECO:0000313" key="4">
    <source>
        <dbReference type="Proteomes" id="UP000199052"/>
    </source>
</evidence>
<dbReference type="Proteomes" id="UP000533017">
    <property type="component" value="Unassembled WGS sequence"/>
</dbReference>
<accession>A0A1I2SLA2</accession>
<reference evidence="3 4" key="1">
    <citation type="submission" date="2016-10" db="EMBL/GenBank/DDBJ databases">
        <authorList>
            <person name="de Groot N.N."/>
        </authorList>
    </citation>
    <scope>NUCLEOTIDE SEQUENCE [LARGE SCALE GENOMIC DNA]</scope>
    <source>
        <strain evidence="3 4">CPCC 202808</strain>
    </source>
</reference>
<dbReference type="Proteomes" id="UP000199052">
    <property type="component" value="Unassembled WGS sequence"/>
</dbReference>
<dbReference type="OrthoDB" id="3852548at2"/>
<feature type="region of interest" description="Disordered" evidence="1">
    <location>
        <begin position="1"/>
        <end position="22"/>
    </location>
</feature>
<dbReference type="RefSeq" id="WP_092883470.1">
    <property type="nucleotide sequence ID" value="NZ_FOOI01000006.1"/>
</dbReference>
<protein>
    <submittedName>
        <fullName evidence="3">Uncharacterized protein</fullName>
    </submittedName>
</protein>